<reference evidence="4" key="1">
    <citation type="submission" date="2017-11" db="EMBL/GenBank/DDBJ databases">
        <authorList>
            <person name="Kuznetsova I."/>
            <person name="Sazanova A."/>
            <person name="Chirak E."/>
            <person name="Safronova V."/>
            <person name="Willems A."/>
        </authorList>
    </citation>
    <scope>NUCLEOTIDE SEQUENCE [LARGE SCALE GENOMIC DNA]</scope>
    <source>
        <strain evidence="4">STM 196</strain>
    </source>
</reference>
<evidence type="ECO:0000256" key="1">
    <source>
        <dbReference type="SAM" id="MobiDB-lite"/>
    </source>
</evidence>
<evidence type="ECO:0000256" key="2">
    <source>
        <dbReference type="SAM" id="SignalP"/>
    </source>
</evidence>
<comment type="caution">
    <text evidence="3">The sequence shown here is derived from an EMBL/GenBank/DDBJ whole genome shotgun (WGS) entry which is preliminary data.</text>
</comment>
<evidence type="ECO:0000313" key="4">
    <source>
        <dbReference type="Proteomes" id="UP000241444"/>
    </source>
</evidence>
<dbReference type="EMBL" id="PGGO01000005">
    <property type="protein sequence ID" value="PSH69416.1"/>
    <property type="molecule type" value="Genomic_DNA"/>
</dbReference>
<protein>
    <recommendedName>
        <fullName evidence="5">Alpha/beta hydrolase</fullName>
    </recommendedName>
</protein>
<dbReference type="Proteomes" id="UP000241444">
    <property type="component" value="Unassembled WGS sequence"/>
</dbReference>
<evidence type="ECO:0008006" key="5">
    <source>
        <dbReference type="Google" id="ProtNLM"/>
    </source>
</evidence>
<dbReference type="RefSeq" id="WP_106710673.1">
    <property type="nucleotide sequence ID" value="NZ_PGGO01000005.1"/>
</dbReference>
<sequence length="126" mass="13768">MNLKTFAFSFALFFALIGSTAQAAERWEQLPDPMLPPAAEKSGAAPVNGIEMYYAVYGKGPPVLLIHGGLGYADIWGGQVAEAPLWRGEVIGIRDKEIDTERRDCDHREEEESAPGCIQNPVYSSP</sequence>
<name>A0A2P7BSG7_9HYPH</name>
<dbReference type="Gene3D" id="3.40.50.1820">
    <property type="entry name" value="alpha/beta hydrolase"/>
    <property type="match status" value="1"/>
</dbReference>
<gene>
    <name evidence="3" type="ORF">CU102_08520</name>
</gene>
<accession>A0A2P7BSG7</accession>
<feature type="chain" id="PRO_5015146665" description="Alpha/beta hydrolase" evidence="2">
    <location>
        <begin position="24"/>
        <end position="126"/>
    </location>
</feature>
<dbReference type="OrthoDB" id="9780765at2"/>
<proteinExistence type="predicted"/>
<dbReference type="AlphaFoldDB" id="A0A2P7BSG7"/>
<keyword evidence="4" id="KW-1185">Reference proteome</keyword>
<dbReference type="SUPFAM" id="SSF53474">
    <property type="entry name" value="alpha/beta-Hydrolases"/>
    <property type="match status" value="1"/>
</dbReference>
<organism evidence="3 4">
    <name type="scientific">Phyllobacterium brassicacearum</name>
    <dbReference type="NCBI Taxonomy" id="314235"/>
    <lineage>
        <taxon>Bacteria</taxon>
        <taxon>Pseudomonadati</taxon>
        <taxon>Pseudomonadota</taxon>
        <taxon>Alphaproteobacteria</taxon>
        <taxon>Hyphomicrobiales</taxon>
        <taxon>Phyllobacteriaceae</taxon>
        <taxon>Phyllobacterium</taxon>
    </lineage>
</organism>
<dbReference type="InterPro" id="IPR029058">
    <property type="entry name" value="AB_hydrolase_fold"/>
</dbReference>
<feature type="signal peptide" evidence="2">
    <location>
        <begin position="1"/>
        <end position="23"/>
    </location>
</feature>
<feature type="region of interest" description="Disordered" evidence="1">
    <location>
        <begin position="102"/>
        <end position="126"/>
    </location>
</feature>
<keyword evidence="2" id="KW-0732">Signal</keyword>
<evidence type="ECO:0000313" key="3">
    <source>
        <dbReference type="EMBL" id="PSH69416.1"/>
    </source>
</evidence>